<gene>
    <name evidence="2" type="ORF">QE417_000328</name>
</gene>
<dbReference type="EMBL" id="JAVLVU010000001">
    <property type="protein sequence ID" value="MDT3401256.1"/>
    <property type="molecule type" value="Genomic_DNA"/>
</dbReference>
<proteinExistence type="predicted"/>
<evidence type="ECO:0000256" key="1">
    <source>
        <dbReference type="SAM" id="SignalP"/>
    </source>
</evidence>
<keyword evidence="3" id="KW-1185">Reference proteome</keyword>
<protein>
    <submittedName>
        <fullName evidence="2">Uncharacterized protein</fullName>
    </submittedName>
</protein>
<feature type="signal peptide" evidence="1">
    <location>
        <begin position="1"/>
        <end position="24"/>
    </location>
</feature>
<reference evidence="3" key="1">
    <citation type="submission" date="2023-07" db="EMBL/GenBank/DDBJ databases">
        <title>Functional and genomic diversity of the sorghum phyllosphere microbiome.</title>
        <authorList>
            <person name="Shade A."/>
        </authorList>
    </citation>
    <scope>NUCLEOTIDE SEQUENCE [LARGE SCALE GENOMIC DNA]</scope>
    <source>
        <strain evidence="3">SORGH_AS_0422</strain>
    </source>
</reference>
<dbReference type="RefSeq" id="WP_311947115.1">
    <property type="nucleotide sequence ID" value="NZ_JAVLVU010000001.1"/>
</dbReference>
<accession>A0ABU3GP65</accession>
<sequence>MKRSVITMVAVAIAVLASSFTVLTKTQKTKSNRVVRTWYFDSNALADANEASAWTLEEPDGHSCDGDALPCTMDVDADDETELGNFLNGKSDEDIRDIYADTQRNAI</sequence>
<name>A0ABU3GP65_9SPHI</name>
<evidence type="ECO:0000313" key="2">
    <source>
        <dbReference type="EMBL" id="MDT3401256.1"/>
    </source>
</evidence>
<comment type="caution">
    <text evidence="2">The sequence shown here is derived from an EMBL/GenBank/DDBJ whole genome shotgun (WGS) entry which is preliminary data.</text>
</comment>
<feature type="chain" id="PRO_5047336983" evidence="1">
    <location>
        <begin position="25"/>
        <end position="107"/>
    </location>
</feature>
<keyword evidence="1" id="KW-0732">Signal</keyword>
<dbReference type="Proteomes" id="UP001258315">
    <property type="component" value="Unassembled WGS sequence"/>
</dbReference>
<evidence type="ECO:0000313" key="3">
    <source>
        <dbReference type="Proteomes" id="UP001258315"/>
    </source>
</evidence>
<organism evidence="2 3">
    <name type="scientific">Mucilaginibacter terrae</name>
    <dbReference type="NCBI Taxonomy" id="1955052"/>
    <lineage>
        <taxon>Bacteria</taxon>
        <taxon>Pseudomonadati</taxon>
        <taxon>Bacteroidota</taxon>
        <taxon>Sphingobacteriia</taxon>
        <taxon>Sphingobacteriales</taxon>
        <taxon>Sphingobacteriaceae</taxon>
        <taxon>Mucilaginibacter</taxon>
    </lineage>
</organism>